<name>A0AAW8R2Y0_9ALTE</name>
<gene>
    <name evidence="2" type="ORF">RM544_12555</name>
</gene>
<dbReference type="SMART" id="SM00382">
    <property type="entry name" value="AAA"/>
    <property type="match status" value="1"/>
</dbReference>
<reference evidence="2 3" key="1">
    <citation type="submission" date="2023-09" db="EMBL/GenBank/DDBJ databases">
        <authorList>
            <person name="Rey-Velasco X."/>
        </authorList>
    </citation>
    <scope>NUCLEOTIDE SEQUENCE [LARGE SCALE GENOMIC DNA]</scope>
    <source>
        <strain evidence="2 3">W409</strain>
    </source>
</reference>
<dbReference type="PANTHER" id="PTHR23077:SF198">
    <property type="entry name" value="ATP-DEPENDENT ZINC METALLOPROTEASE FTSH"/>
    <property type="match status" value="1"/>
</dbReference>
<dbReference type="InterPro" id="IPR050168">
    <property type="entry name" value="AAA_ATPase_domain"/>
</dbReference>
<accession>A0AAW8R2Y0</accession>
<feature type="domain" description="AAA+ ATPase" evidence="1">
    <location>
        <begin position="120"/>
        <end position="252"/>
    </location>
</feature>
<protein>
    <submittedName>
        <fullName evidence="2">ATP-binding protein</fullName>
    </submittedName>
</protein>
<dbReference type="Proteomes" id="UP001249020">
    <property type="component" value="Unassembled WGS sequence"/>
</dbReference>
<dbReference type="AlphaFoldDB" id="A0AAW8R2Y0"/>
<dbReference type="Pfam" id="PF00004">
    <property type="entry name" value="AAA"/>
    <property type="match status" value="1"/>
</dbReference>
<dbReference type="GO" id="GO:0005524">
    <property type="term" value="F:ATP binding"/>
    <property type="evidence" value="ECO:0007669"/>
    <property type="project" value="UniProtKB-KW"/>
</dbReference>
<organism evidence="2 3">
    <name type="scientific">Brumicola blandensis</name>
    <dbReference type="NCBI Taxonomy" id="3075611"/>
    <lineage>
        <taxon>Bacteria</taxon>
        <taxon>Pseudomonadati</taxon>
        <taxon>Pseudomonadota</taxon>
        <taxon>Gammaproteobacteria</taxon>
        <taxon>Alteromonadales</taxon>
        <taxon>Alteromonadaceae</taxon>
        <taxon>Brumicola</taxon>
    </lineage>
</organism>
<dbReference type="CDD" id="cd19481">
    <property type="entry name" value="RecA-like_protease"/>
    <property type="match status" value="1"/>
</dbReference>
<dbReference type="RefSeq" id="WP_311362149.1">
    <property type="nucleotide sequence ID" value="NZ_JAVRIE010000005.1"/>
</dbReference>
<sequence length="328" mass="36518">MANANQLKALLKSHLEGDDSRFYSVAMQVAAHEAKRGHGKLAEELRTLVDQAKASRVIESKSKAVPISKPRGELANLLSVSYPKARLGDMVLSSDLTKQLERIIREQRHAAEILSHGLSPRRKLLLVGPPGTGKTMTASVLAGELGLPLFQVRLDGLITKFMGETAAKLRQIFESTHQARGVYFFDEFDAIGSQRGLANDVGEVRRILNSFLQMIEQDDSHSIIIGATNHPDILDNALFRRFDDLLHYELPDEVHIASVLKSRLSRIAIKNTSWKRLSNKAIGLSYAELSRAADEVLKTALIERAEKISEKDITLALEERRKLSIRLT</sequence>
<evidence type="ECO:0000313" key="2">
    <source>
        <dbReference type="EMBL" id="MDT0583374.1"/>
    </source>
</evidence>
<evidence type="ECO:0000313" key="3">
    <source>
        <dbReference type="Proteomes" id="UP001249020"/>
    </source>
</evidence>
<dbReference type="EMBL" id="JAVRIE010000005">
    <property type="protein sequence ID" value="MDT0583374.1"/>
    <property type="molecule type" value="Genomic_DNA"/>
</dbReference>
<dbReference type="InterPro" id="IPR027417">
    <property type="entry name" value="P-loop_NTPase"/>
</dbReference>
<dbReference type="InterPro" id="IPR003593">
    <property type="entry name" value="AAA+_ATPase"/>
</dbReference>
<keyword evidence="3" id="KW-1185">Reference proteome</keyword>
<dbReference type="PANTHER" id="PTHR23077">
    <property type="entry name" value="AAA-FAMILY ATPASE"/>
    <property type="match status" value="1"/>
</dbReference>
<keyword evidence="2" id="KW-0547">Nucleotide-binding</keyword>
<dbReference type="Gene3D" id="3.40.50.300">
    <property type="entry name" value="P-loop containing nucleotide triphosphate hydrolases"/>
    <property type="match status" value="1"/>
</dbReference>
<proteinExistence type="predicted"/>
<comment type="caution">
    <text evidence="2">The sequence shown here is derived from an EMBL/GenBank/DDBJ whole genome shotgun (WGS) entry which is preliminary data.</text>
</comment>
<dbReference type="GO" id="GO:0016887">
    <property type="term" value="F:ATP hydrolysis activity"/>
    <property type="evidence" value="ECO:0007669"/>
    <property type="project" value="InterPro"/>
</dbReference>
<evidence type="ECO:0000259" key="1">
    <source>
        <dbReference type="SMART" id="SM00382"/>
    </source>
</evidence>
<keyword evidence="2" id="KW-0067">ATP-binding</keyword>
<dbReference type="SUPFAM" id="SSF52540">
    <property type="entry name" value="P-loop containing nucleoside triphosphate hydrolases"/>
    <property type="match status" value="1"/>
</dbReference>
<dbReference type="InterPro" id="IPR003959">
    <property type="entry name" value="ATPase_AAA_core"/>
</dbReference>